<evidence type="ECO:0000256" key="4">
    <source>
        <dbReference type="ARBA" id="ARBA00023274"/>
    </source>
</evidence>
<dbReference type="EMBL" id="JAXCLW010000015">
    <property type="protein sequence ID" value="MDY0885839.1"/>
    <property type="molecule type" value="Genomic_DNA"/>
</dbReference>
<evidence type="ECO:0000256" key="3">
    <source>
        <dbReference type="ARBA" id="ARBA00022980"/>
    </source>
</evidence>
<dbReference type="InterPro" id="IPR036919">
    <property type="entry name" value="Ribo_uL30_ferredoxin-like_sf"/>
</dbReference>
<gene>
    <name evidence="5 7" type="primary">rpmD</name>
    <name evidence="7" type="ORF">SMD27_23585</name>
</gene>
<dbReference type="InterPro" id="IPR005996">
    <property type="entry name" value="Ribosomal_uL30_bac-type"/>
</dbReference>
<protein>
    <recommendedName>
        <fullName evidence="5">Large ribosomal subunit protein uL30</fullName>
    </recommendedName>
</protein>
<sequence length="60" mass="6624">MAKLKITQVGSPIGRPKEQEATLIGLGLNKMNRSREVEDTPSIRGMLRAVQHLVRVEAAK</sequence>
<evidence type="ECO:0000256" key="2">
    <source>
        <dbReference type="ARBA" id="ARBA00011838"/>
    </source>
</evidence>
<reference evidence="7 8" key="1">
    <citation type="journal article" date="2016" name="Antonie Van Leeuwenhoek">
        <title>Dongia soli sp. nov., isolated from soil from Dokdo, Korea.</title>
        <authorList>
            <person name="Kim D.U."/>
            <person name="Lee H."/>
            <person name="Kim H."/>
            <person name="Kim S.G."/>
            <person name="Ka J.O."/>
        </authorList>
    </citation>
    <scope>NUCLEOTIDE SEQUENCE [LARGE SCALE GENOMIC DNA]</scope>
    <source>
        <strain evidence="7 8">D78</strain>
    </source>
</reference>
<evidence type="ECO:0000259" key="6">
    <source>
        <dbReference type="Pfam" id="PF00327"/>
    </source>
</evidence>
<evidence type="ECO:0000256" key="1">
    <source>
        <dbReference type="ARBA" id="ARBA00007594"/>
    </source>
</evidence>
<dbReference type="PANTHER" id="PTHR15892:SF2">
    <property type="entry name" value="LARGE RIBOSOMAL SUBUNIT PROTEIN UL30M"/>
    <property type="match status" value="1"/>
</dbReference>
<dbReference type="Gene3D" id="3.30.1390.20">
    <property type="entry name" value="Ribosomal protein L30, ferredoxin-like fold domain"/>
    <property type="match status" value="1"/>
</dbReference>
<dbReference type="NCBIfam" id="TIGR01308">
    <property type="entry name" value="rpmD_bact"/>
    <property type="match status" value="1"/>
</dbReference>
<evidence type="ECO:0000256" key="5">
    <source>
        <dbReference type="HAMAP-Rule" id="MF_01371"/>
    </source>
</evidence>
<keyword evidence="4 5" id="KW-0687">Ribonucleoprotein</keyword>
<dbReference type="Proteomes" id="UP001279642">
    <property type="component" value="Unassembled WGS sequence"/>
</dbReference>
<accession>A0ABU5EHC8</accession>
<dbReference type="SUPFAM" id="SSF55129">
    <property type="entry name" value="Ribosomal protein L30p/L7e"/>
    <property type="match status" value="1"/>
</dbReference>
<evidence type="ECO:0000313" key="8">
    <source>
        <dbReference type="Proteomes" id="UP001279642"/>
    </source>
</evidence>
<name>A0ABU5EHC8_9PROT</name>
<evidence type="ECO:0000313" key="7">
    <source>
        <dbReference type="EMBL" id="MDY0885839.1"/>
    </source>
</evidence>
<proteinExistence type="inferred from homology"/>
<dbReference type="Pfam" id="PF00327">
    <property type="entry name" value="Ribosomal_L30"/>
    <property type="match status" value="1"/>
</dbReference>
<comment type="subunit">
    <text evidence="2 5">Part of the 50S ribosomal subunit.</text>
</comment>
<dbReference type="InterPro" id="IPR016082">
    <property type="entry name" value="Ribosomal_uL30_ferredoxin-like"/>
</dbReference>
<keyword evidence="3 5" id="KW-0689">Ribosomal protein</keyword>
<comment type="similarity">
    <text evidence="1 5">Belongs to the universal ribosomal protein uL30 family.</text>
</comment>
<dbReference type="HAMAP" id="MF_01371_B">
    <property type="entry name" value="Ribosomal_uL30_B"/>
    <property type="match status" value="1"/>
</dbReference>
<dbReference type="GO" id="GO:0005840">
    <property type="term" value="C:ribosome"/>
    <property type="evidence" value="ECO:0007669"/>
    <property type="project" value="UniProtKB-KW"/>
</dbReference>
<dbReference type="PANTHER" id="PTHR15892">
    <property type="entry name" value="MITOCHONDRIAL RIBOSOMAL PROTEIN L30"/>
    <property type="match status" value="1"/>
</dbReference>
<feature type="domain" description="Large ribosomal subunit protein uL30-like ferredoxin-like fold" evidence="6">
    <location>
        <begin position="4"/>
        <end position="54"/>
    </location>
</feature>
<dbReference type="CDD" id="cd01658">
    <property type="entry name" value="Ribosomal_L30"/>
    <property type="match status" value="1"/>
</dbReference>
<dbReference type="PIRSF" id="PIRSF002211">
    <property type="entry name" value="Ribosomal_L30_bac-type"/>
    <property type="match status" value="1"/>
</dbReference>
<keyword evidence="8" id="KW-1185">Reference proteome</keyword>
<organism evidence="7 8">
    <name type="scientific">Dongia soli</name>
    <dbReference type="NCBI Taxonomy" id="600628"/>
    <lineage>
        <taxon>Bacteria</taxon>
        <taxon>Pseudomonadati</taxon>
        <taxon>Pseudomonadota</taxon>
        <taxon>Alphaproteobacteria</taxon>
        <taxon>Rhodospirillales</taxon>
        <taxon>Dongiaceae</taxon>
        <taxon>Dongia</taxon>
    </lineage>
</organism>
<comment type="caution">
    <text evidence="7">The sequence shown here is derived from an EMBL/GenBank/DDBJ whole genome shotgun (WGS) entry which is preliminary data.</text>
</comment>